<feature type="transmembrane region" description="Helical" evidence="2">
    <location>
        <begin position="286"/>
        <end position="309"/>
    </location>
</feature>
<keyword evidence="2" id="KW-1133">Transmembrane helix</keyword>
<feature type="transmembrane region" description="Helical" evidence="2">
    <location>
        <begin position="352"/>
        <end position="373"/>
    </location>
</feature>
<keyword evidence="2" id="KW-0472">Membrane</keyword>
<feature type="region of interest" description="Disordered" evidence="1">
    <location>
        <begin position="881"/>
        <end position="901"/>
    </location>
</feature>
<feature type="transmembrane region" description="Helical" evidence="2">
    <location>
        <begin position="416"/>
        <end position="435"/>
    </location>
</feature>
<feature type="compositionally biased region" description="Low complexity" evidence="1">
    <location>
        <begin position="78"/>
        <end position="94"/>
    </location>
</feature>
<evidence type="ECO:0000313" key="3">
    <source>
        <dbReference type="EMBL" id="CAA9319910.1"/>
    </source>
</evidence>
<keyword evidence="2" id="KW-0812">Transmembrane</keyword>
<gene>
    <name evidence="3" type="ORF">AVDCRST_MAG68-1897</name>
</gene>
<feature type="transmembrane region" description="Helical" evidence="2">
    <location>
        <begin position="321"/>
        <end position="340"/>
    </location>
</feature>
<reference evidence="3" key="1">
    <citation type="submission" date="2020-02" db="EMBL/GenBank/DDBJ databases">
        <authorList>
            <person name="Meier V. D."/>
        </authorList>
    </citation>
    <scope>NUCLEOTIDE SEQUENCE</scope>
    <source>
        <strain evidence="3">AVDCRST_MAG68</strain>
    </source>
</reference>
<organism evidence="3">
    <name type="scientific">uncultured Gemmatimonadota bacterium</name>
    <dbReference type="NCBI Taxonomy" id="203437"/>
    <lineage>
        <taxon>Bacteria</taxon>
        <taxon>Pseudomonadati</taxon>
        <taxon>Gemmatimonadota</taxon>
        <taxon>environmental samples</taxon>
    </lineage>
</organism>
<feature type="transmembrane region" description="Helical" evidence="2">
    <location>
        <begin position="727"/>
        <end position="749"/>
    </location>
</feature>
<proteinExistence type="predicted"/>
<feature type="region of interest" description="Disordered" evidence="1">
    <location>
        <begin position="64"/>
        <end position="162"/>
    </location>
</feature>
<feature type="compositionally biased region" description="Basic and acidic residues" evidence="1">
    <location>
        <begin position="121"/>
        <end position="135"/>
    </location>
</feature>
<evidence type="ECO:0000256" key="1">
    <source>
        <dbReference type="SAM" id="MobiDB-lite"/>
    </source>
</evidence>
<accession>A0A6J4L103</accession>
<feature type="transmembrane region" description="Helical" evidence="2">
    <location>
        <begin position="455"/>
        <end position="483"/>
    </location>
</feature>
<feature type="transmembrane region" description="Helical" evidence="2">
    <location>
        <begin position="385"/>
        <end position="404"/>
    </location>
</feature>
<dbReference type="EMBL" id="CADCTW010000090">
    <property type="protein sequence ID" value="CAA9319910.1"/>
    <property type="molecule type" value="Genomic_DNA"/>
</dbReference>
<feature type="transmembrane region" description="Helical" evidence="2">
    <location>
        <begin position="632"/>
        <end position="651"/>
    </location>
</feature>
<evidence type="ECO:0000256" key="2">
    <source>
        <dbReference type="SAM" id="Phobius"/>
    </source>
</evidence>
<protein>
    <submittedName>
        <fullName evidence="3">Uncharacterized protein</fullName>
    </submittedName>
</protein>
<feature type="transmembrane region" description="Helical" evidence="2">
    <location>
        <begin position="685"/>
        <end position="707"/>
    </location>
</feature>
<feature type="transmembrane region" description="Helical" evidence="2">
    <location>
        <begin position="517"/>
        <end position="540"/>
    </location>
</feature>
<feature type="compositionally biased region" description="Basic and acidic residues" evidence="1">
    <location>
        <begin position="890"/>
        <end position="899"/>
    </location>
</feature>
<feature type="compositionally biased region" description="Basic and acidic residues" evidence="1">
    <location>
        <begin position="208"/>
        <end position="220"/>
    </location>
</feature>
<dbReference type="AlphaFoldDB" id="A0A6J4L103"/>
<name>A0A6J4L103_9BACT</name>
<sequence>MPPRKRIAVIAVHGVADQKPNESNAAIASLLVQHGERPGTRHGKYTPFVTHEVHLPQFPVIRPRSDAVQGSDGAPMTPRAAPDGGAAVAAAAQPPAVPETASNGTPRKPEKRTHGLWQIRSKRDYIENTLERRAEAPGAPQDEVRTETGRPPQAPPAEPDEAAGELGYHFMHMQLRDHDPDGSARSYVTTVLRSLRRGGPGVPVDTDAEAHPAADRHEDPDEREVDVYEVYWADHSRPAQGALGFFGTAYQLLLHIATLGRQAVDDTRLDYPSRPWNVIRWFQQAVVTLLTLPIPLLNLVLLIVGFGVIPAGAIAGYRHGPAIAVSTVLGVCGAMLAYHWMQKNVPAKPLTWSLLPFAAAAGGVALAFLGGFVLDRVSHQDDIGIGTAISVAWWVVGGAIAHLVASKYQRLRAGVLPVTTMAYGLSLLTFTYWMLKFRTTMDVVPRMELSTLYTMQLIFALLRVCWILLVLFSIMLVILWFVVRRDAKHDPRREKGSDFAQDERWSRCRAALRTGRLAIGLSAAAFLGFTLLAWAGIFSFTVSRFEVFSHIDTVQTAPLYARYIPFLLPDVDKVRVWDAGLASKDLVLARADTATLAKGDSAAILAAQNDSADFTVPEYFQGLIANSVTPAAAIQAVPMLAAVLILLWMAVPSVLAEGNTRADCTNPRTREMGRWLSRGLDSTRLVTHLIYAAVLIPLLYSALVAASRELGLTWLPAQNDRLELGTYAAAGTAGTLIATSALVIVGALVKFGGSALDVMLDVDNYLRTTPPEATPRALVCERYVSLLRHVAGAEGDMPYDGVVIVAHSLGALISADLLHFLRRERARGGDPALARLGFGAPGEPGRIPITLITMGNPLRQLLSRFFPHRYQWVRASPENGILPLPESDAAEPREEERGSTPDARLLGVRRWANLYRSGDYVGRALWLTEWYHRTKGGDQAKTTAPFFISSTRHGDVEVSEGCIGAGAHTHYWDMTAPDVSDRIDAMIATA</sequence>
<feature type="region of interest" description="Disordered" evidence="1">
    <location>
        <begin position="196"/>
        <end position="221"/>
    </location>
</feature>